<proteinExistence type="predicted"/>
<reference evidence="2 3" key="1">
    <citation type="submission" date="2013-01" db="EMBL/GenBank/DDBJ databases">
        <authorList>
            <person name="Fiebig A."/>
            <person name="Goeker M."/>
            <person name="Klenk H.-P.P."/>
        </authorList>
    </citation>
    <scope>NUCLEOTIDE SEQUENCE [LARGE SCALE GENOMIC DNA]</scope>
    <source>
        <strain evidence="2 3">DSM 24838</strain>
    </source>
</reference>
<dbReference type="PROSITE" id="PS51257">
    <property type="entry name" value="PROKAR_LIPOPROTEIN"/>
    <property type="match status" value="1"/>
</dbReference>
<evidence type="ECO:0000313" key="3">
    <source>
        <dbReference type="Proteomes" id="UP000035100"/>
    </source>
</evidence>
<comment type="caution">
    <text evidence="2">The sequence shown here is derived from an EMBL/GenBank/DDBJ whole genome shotgun (WGS) entry which is preliminary data.</text>
</comment>
<protein>
    <submittedName>
        <fullName evidence="2">Peptidase inhibitor I78 family</fullName>
    </submittedName>
</protein>
<dbReference type="Pfam" id="PF11720">
    <property type="entry name" value="Inhibitor_I78"/>
    <property type="match status" value="1"/>
</dbReference>
<evidence type="ECO:0000256" key="1">
    <source>
        <dbReference type="SAM" id="SignalP"/>
    </source>
</evidence>
<feature type="chain" id="PRO_5002236014" evidence="1">
    <location>
        <begin position="24"/>
        <end position="100"/>
    </location>
</feature>
<accession>A0A0D0QCG5</accession>
<feature type="signal peptide" evidence="1">
    <location>
        <begin position="1"/>
        <end position="23"/>
    </location>
</feature>
<dbReference type="EMBL" id="AONG01000008">
    <property type="protein sequence ID" value="KIQ70017.1"/>
    <property type="molecule type" value="Genomic_DNA"/>
</dbReference>
<name>A0A0D0QCG5_9RHOB</name>
<sequence>MTRAAAFTLLCLVAACGPAGMTAAPPPPAGPAVPAAADDTCGAAGRGALIGRDVTALERVLILGPVRLIRPGDAITEDFRPARINFEIDGAERIARIRCG</sequence>
<keyword evidence="1" id="KW-0732">Signal</keyword>
<dbReference type="InterPro" id="IPR021719">
    <property type="entry name" value="Prot_inh_I78"/>
</dbReference>
<dbReference type="RefSeq" id="WP_018301050.1">
    <property type="nucleotide sequence ID" value="NZ_KB902276.1"/>
</dbReference>
<dbReference type="eggNOG" id="ENOG503327S">
    <property type="taxonomic scope" value="Bacteria"/>
</dbReference>
<dbReference type="STRING" id="1123501.Wenmar_01587"/>
<organism evidence="2 3">
    <name type="scientific">Wenxinia marina DSM 24838</name>
    <dbReference type="NCBI Taxonomy" id="1123501"/>
    <lineage>
        <taxon>Bacteria</taxon>
        <taxon>Pseudomonadati</taxon>
        <taxon>Pseudomonadota</taxon>
        <taxon>Alphaproteobacteria</taxon>
        <taxon>Rhodobacterales</taxon>
        <taxon>Roseobacteraceae</taxon>
        <taxon>Wenxinia</taxon>
    </lineage>
</organism>
<dbReference type="Proteomes" id="UP000035100">
    <property type="component" value="Unassembled WGS sequence"/>
</dbReference>
<dbReference type="AlphaFoldDB" id="A0A0D0QCG5"/>
<dbReference type="Gene3D" id="3.30.10.10">
    <property type="entry name" value="Trypsin Inhibitor V, subunit A"/>
    <property type="match status" value="1"/>
</dbReference>
<keyword evidence="3" id="KW-1185">Reference proteome</keyword>
<gene>
    <name evidence="2" type="ORF">Wenmar_01587</name>
</gene>
<evidence type="ECO:0000313" key="2">
    <source>
        <dbReference type="EMBL" id="KIQ70017.1"/>
    </source>
</evidence>